<evidence type="ECO:0000313" key="2">
    <source>
        <dbReference type="EMBL" id="CAD2216956.1"/>
    </source>
</evidence>
<accession>A0A7G2CAY4</accession>
<gene>
    <name evidence="2" type="ORF">ADEAN_000443400</name>
</gene>
<protein>
    <submittedName>
        <fullName evidence="2">Uncharacterized protein</fullName>
    </submittedName>
</protein>
<feature type="region of interest" description="Disordered" evidence="1">
    <location>
        <begin position="247"/>
        <end position="308"/>
    </location>
</feature>
<reference evidence="2 3" key="1">
    <citation type="submission" date="2020-08" db="EMBL/GenBank/DDBJ databases">
        <authorList>
            <person name="Newling K."/>
            <person name="Davey J."/>
            <person name="Forrester S."/>
        </authorList>
    </citation>
    <scope>NUCLEOTIDE SEQUENCE [LARGE SCALE GENOMIC DNA]</scope>
    <source>
        <strain evidence="3">Crithidia deanei Carvalho (ATCC PRA-265)</strain>
    </source>
</reference>
<dbReference type="Proteomes" id="UP000515908">
    <property type="component" value="Chromosome 07"/>
</dbReference>
<feature type="region of interest" description="Disordered" evidence="1">
    <location>
        <begin position="165"/>
        <end position="199"/>
    </location>
</feature>
<dbReference type="VEuPathDB" id="TriTrypDB:ADEAN_000443400"/>
<feature type="region of interest" description="Disordered" evidence="1">
    <location>
        <begin position="1"/>
        <end position="22"/>
    </location>
</feature>
<organism evidence="2 3">
    <name type="scientific">Angomonas deanei</name>
    <dbReference type="NCBI Taxonomy" id="59799"/>
    <lineage>
        <taxon>Eukaryota</taxon>
        <taxon>Discoba</taxon>
        <taxon>Euglenozoa</taxon>
        <taxon>Kinetoplastea</taxon>
        <taxon>Metakinetoplastina</taxon>
        <taxon>Trypanosomatida</taxon>
        <taxon>Trypanosomatidae</taxon>
        <taxon>Strigomonadinae</taxon>
        <taxon>Angomonas</taxon>
    </lineage>
</organism>
<feature type="compositionally biased region" description="Basic and acidic residues" evidence="1">
    <location>
        <begin position="276"/>
        <end position="293"/>
    </location>
</feature>
<dbReference type="OrthoDB" id="271468at2759"/>
<proteinExistence type="predicted"/>
<name>A0A7G2CAY4_9TRYP</name>
<evidence type="ECO:0000256" key="1">
    <source>
        <dbReference type="SAM" id="MobiDB-lite"/>
    </source>
</evidence>
<evidence type="ECO:0000313" key="3">
    <source>
        <dbReference type="Proteomes" id="UP000515908"/>
    </source>
</evidence>
<sequence length="308" mass="35108">MREEAYYSSPNKHTVPQPPGQDSNLYLKSYYYTPVETTVKPHPNDLSQSANPQATSVQLAEARLRQIERENPRYRPVAEKAMATCAGDFDIVEKENAISRQIQREQYAKDSRKRVEEITKNTKYHGTPDLGSPTPSVEKNIPYALNFSGPRPDSANLEKSGVRITHNHNAESRPAPQRVRPVDRRQYNKPKPYDTVNVSGDAYPSPPPVGVSQSIWQKPSLVHHSSRNYRTCTEDKDTLDLKRARARQSQSRDRTDFIFGPAPVGNSPQPRSLRVQTEKRMKQQENQNFERRTGKAHVGPAYKDTSLW</sequence>
<dbReference type="EMBL" id="LR877151">
    <property type="protein sequence ID" value="CAD2216956.1"/>
    <property type="molecule type" value="Genomic_DNA"/>
</dbReference>
<keyword evidence="3" id="KW-1185">Reference proteome</keyword>
<feature type="compositionally biased region" description="Polar residues" evidence="1">
    <location>
        <begin position="8"/>
        <end position="22"/>
    </location>
</feature>
<dbReference type="AlphaFoldDB" id="A0A7G2CAY4"/>